<evidence type="ECO:0000313" key="1">
    <source>
        <dbReference type="EMBL" id="GAF78484.1"/>
    </source>
</evidence>
<dbReference type="Gene3D" id="1.10.510.10">
    <property type="entry name" value="Transferase(Phosphotransferase) domain 1"/>
    <property type="match status" value="1"/>
</dbReference>
<proteinExistence type="predicted"/>
<organism evidence="1">
    <name type="scientific">marine sediment metagenome</name>
    <dbReference type="NCBI Taxonomy" id="412755"/>
    <lineage>
        <taxon>unclassified sequences</taxon>
        <taxon>metagenomes</taxon>
        <taxon>ecological metagenomes</taxon>
    </lineage>
</organism>
<evidence type="ECO:0008006" key="2">
    <source>
        <dbReference type="Google" id="ProtNLM"/>
    </source>
</evidence>
<sequence>MREEFGLPLDMPPFQGKIHPDYRDSRFLEAIFDCQGLLSQPTCEILLDSRNRVGKVELSISETRTRTVVIKEFRTQGVDKLKSAFHPSKALKAWRGASALYIRGFNTPCPVVFLEKRKGRFIEQSFFLSEMIENVEEIRFLFPRLEPDKLKELLSALADYLSRIQSEGILHRDLSDGNILVKNDGEEYEYYLIDTNRIREKRKVGDLSQIKSLVRLGIPRDFQKYFLEQHFKTDKLPTFIWFWYRFNKVRFTWIIELKKKLHLKQIAQKLKIQ</sequence>
<dbReference type="InterPro" id="IPR011009">
    <property type="entry name" value="Kinase-like_dom_sf"/>
</dbReference>
<dbReference type="SUPFAM" id="SSF56112">
    <property type="entry name" value="Protein kinase-like (PK-like)"/>
    <property type="match status" value="1"/>
</dbReference>
<reference evidence="1" key="1">
    <citation type="journal article" date="2014" name="Front. Microbiol.">
        <title>High frequency of phylogenetically diverse reductive dehalogenase-homologous genes in deep subseafloor sedimentary metagenomes.</title>
        <authorList>
            <person name="Kawai M."/>
            <person name="Futagami T."/>
            <person name="Toyoda A."/>
            <person name="Takaki Y."/>
            <person name="Nishi S."/>
            <person name="Hori S."/>
            <person name="Arai W."/>
            <person name="Tsubouchi T."/>
            <person name="Morono Y."/>
            <person name="Uchiyama I."/>
            <person name="Ito T."/>
            <person name="Fujiyama A."/>
            <person name="Inagaki F."/>
            <person name="Takami H."/>
        </authorList>
    </citation>
    <scope>NUCLEOTIDE SEQUENCE</scope>
    <source>
        <strain evidence="1">Expedition CK06-06</strain>
    </source>
</reference>
<dbReference type="EMBL" id="BARS01004455">
    <property type="protein sequence ID" value="GAF78484.1"/>
    <property type="molecule type" value="Genomic_DNA"/>
</dbReference>
<protein>
    <recommendedName>
        <fullName evidence="2">Protein kinase domain-containing protein</fullName>
    </recommendedName>
</protein>
<dbReference type="AlphaFoldDB" id="X0SBV6"/>
<accession>X0SBV6</accession>
<gene>
    <name evidence="1" type="ORF">S01H1_08706</name>
</gene>
<dbReference type="Pfam" id="PF06293">
    <property type="entry name" value="Kdo"/>
    <property type="match status" value="1"/>
</dbReference>
<name>X0SBV6_9ZZZZ</name>
<comment type="caution">
    <text evidence="1">The sequence shown here is derived from an EMBL/GenBank/DDBJ whole genome shotgun (WGS) entry which is preliminary data.</text>
</comment>